<proteinExistence type="predicted"/>
<dbReference type="InterPro" id="IPR006813">
    <property type="entry name" value="Glyco_trans_17"/>
</dbReference>
<dbReference type="AlphaFoldDB" id="A0A6C0H1Z1"/>
<name>A0A6C0H1Z1_9ZZZZ</name>
<dbReference type="PANTHER" id="PTHR12224">
    <property type="entry name" value="BETA-1,4-MANNOSYL-GLYCOPROTEIN BETA-1,4-N-ACETYLGLUCOSAMINYL-TRANSFERASE"/>
    <property type="match status" value="1"/>
</dbReference>
<dbReference type="Pfam" id="PF04724">
    <property type="entry name" value="Glyco_transf_17"/>
    <property type="match status" value="1"/>
</dbReference>
<sequence>MEIKFSTDAVREKFENDKTHYKLVILIIASHSETYHFFMNCWKAYMNSFPDVKSFFLFSDENIDCDLLVTEDTITHKYVECNVPGITLKTTHGMEICNKFFIYDYMLRTNLSSFYHIPRLLSYLDTQSKSTYVGSQFYILPNVPQKREEIVFVNNYFGKQLNDTFIFLHGAGFILSRDVVVNYCSEMKKGDPKINSTLTVADDVGISMVLYNFLSEPGHHESGMYFPPEFRSLYDNRYQCKQLLDPRVYDKDCLFHIRNKKDDSDSNNSLEHRQDDICNYILQVRYFYNMPNFMSDVGSILTNEAELSNDFVPFEHDVDEPTIFDNLTAISQKEQADANIQYNQDSPVPVPVAPVPYPPIEKSQDEFIPVKRSKLIVDGFTFYNEMEMLLYRLTVLNDVVDYFVICEATRTHTGKPKQLYYNENKEKYKEFQHKIIHVIVDDLIADADIEKNEQWANENAQRNAIDRGISQLSLLKDDLIIISDLDEIPDPTVLAELKLKAKQEFKVTSLRQKFYYYNLNSQNSETWLHPKIATYEGYITCESSPQNMRMHKSFYIIDKGGWHLSYFGDAKFVKNKLENFAHQEFNKEEYTNEKKLQERMDGFKDILNRSRCTITKISVKKNDYLPPRYEEFLSNFVLF</sequence>
<dbReference type="PANTHER" id="PTHR12224:SF0">
    <property type="entry name" value="BETA-1,4-MANNOSYL-GLYCOPROTEIN 4-BETA-N-ACETYLGLUCOSAMINYLTRANSFERASE"/>
    <property type="match status" value="1"/>
</dbReference>
<dbReference type="GO" id="GO:0016020">
    <property type="term" value="C:membrane"/>
    <property type="evidence" value="ECO:0007669"/>
    <property type="project" value="InterPro"/>
</dbReference>
<evidence type="ECO:0000313" key="1">
    <source>
        <dbReference type="EMBL" id="QHT74400.1"/>
    </source>
</evidence>
<accession>A0A6C0H1Z1</accession>
<dbReference type="GO" id="GO:0006044">
    <property type="term" value="P:N-acetylglucosamine metabolic process"/>
    <property type="evidence" value="ECO:0007669"/>
    <property type="project" value="TreeGrafter"/>
</dbReference>
<dbReference type="GO" id="GO:0003830">
    <property type="term" value="F:beta-1,4-mannosylglycoprotein 4-beta-N-acetylglucosaminyltransferase activity"/>
    <property type="evidence" value="ECO:0007669"/>
    <property type="project" value="InterPro"/>
</dbReference>
<organism evidence="1">
    <name type="scientific">viral metagenome</name>
    <dbReference type="NCBI Taxonomy" id="1070528"/>
    <lineage>
        <taxon>unclassified sequences</taxon>
        <taxon>metagenomes</taxon>
        <taxon>organismal metagenomes</taxon>
    </lineage>
</organism>
<dbReference type="EMBL" id="MN739849">
    <property type="protein sequence ID" value="QHT74400.1"/>
    <property type="molecule type" value="Genomic_DNA"/>
</dbReference>
<protein>
    <submittedName>
        <fullName evidence="1">Uncharacterized protein</fullName>
    </submittedName>
</protein>
<reference evidence="1" key="1">
    <citation type="journal article" date="2020" name="Nature">
        <title>Giant virus diversity and host interactions through global metagenomics.</title>
        <authorList>
            <person name="Schulz F."/>
            <person name="Roux S."/>
            <person name="Paez-Espino D."/>
            <person name="Jungbluth S."/>
            <person name="Walsh D.A."/>
            <person name="Denef V.J."/>
            <person name="McMahon K.D."/>
            <person name="Konstantinidis K.T."/>
            <person name="Eloe-Fadrosh E.A."/>
            <person name="Kyrpides N.C."/>
            <person name="Woyke T."/>
        </authorList>
    </citation>
    <scope>NUCLEOTIDE SEQUENCE</scope>
    <source>
        <strain evidence="1">GVMAG-M-3300023179-59</strain>
    </source>
</reference>